<evidence type="ECO:0000313" key="2">
    <source>
        <dbReference type="EMBL" id="KTD19040.1"/>
    </source>
</evidence>
<keyword evidence="3" id="KW-1185">Reference proteome</keyword>
<feature type="compositionally biased region" description="Basic and acidic residues" evidence="1">
    <location>
        <begin position="259"/>
        <end position="268"/>
    </location>
</feature>
<dbReference type="Proteomes" id="UP000055035">
    <property type="component" value="Unassembled WGS sequence"/>
</dbReference>
<dbReference type="EMBL" id="LNYJ01000003">
    <property type="protein sequence ID" value="KTD19040.1"/>
    <property type="molecule type" value="Genomic_DNA"/>
</dbReference>
<dbReference type="PATRIC" id="fig|456.5.peg.280"/>
<feature type="compositionally biased region" description="Basic and acidic residues" evidence="1">
    <location>
        <begin position="237"/>
        <end position="249"/>
    </location>
</feature>
<dbReference type="RefSeq" id="WP_064108338.1">
    <property type="nucleotide sequence ID" value="NZ_CAAAIC010000005.1"/>
</dbReference>
<gene>
    <name evidence="2" type="ORF">Ljor_0263</name>
</gene>
<evidence type="ECO:0000313" key="3">
    <source>
        <dbReference type="Proteomes" id="UP000055035"/>
    </source>
</evidence>
<name>A0A0W0VFZ5_9GAMM</name>
<sequence length="268" mass="30596">MFRLRERTLNAYVTQARTITVIKGNSGVLYPFYNSSGFNSKSLGTWFPWMGYLSYPNDDPSTHEVYMVKPVTKTVSEETAEIIKKHLKENADNFISRMGNDEAVAISCSLGGGEWDKFPKMREEIMEAKATSKFIKPVSNIIFRESFIEDLTETEKNTVIDFSGIACNGPVKNSHAKMASHMEAIINEESERYVSNYSIQQKKDFPSTDEVNERVQQLTHARELRERYVGSVTHMVQQEKWKEKAESNLDKGQMANKSPEGENSIKPR</sequence>
<proteinExistence type="predicted"/>
<evidence type="ECO:0000256" key="1">
    <source>
        <dbReference type="SAM" id="MobiDB-lite"/>
    </source>
</evidence>
<protein>
    <submittedName>
        <fullName evidence="2">Uncharacterized protein</fullName>
    </submittedName>
</protein>
<reference evidence="2 3" key="1">
    <citation type="submission" date="2015-11" db="EMBL/GenBank/DDBJ databases">
        <title>Genomic analysis of 38 Legionella species identifies large and diverse effector repertoires.</title>
        <authorList>
            <person name="Burstein D."/>
            <person name="Amaro F."/>
            <person name="Zusman T."/>
            <person name="Lifshitz Z."/>
            <person name="Cohen O."/>
            <person name="Gilbert J.A."/>
            <person name="Pupko T."/>
            <person name="Shuman H.A."/>
            <person name="Segal G."/>
        </authorList>
    </citation>
    <scope>NUCLEOTIDE SEQUENCE [LARGE SCALE GENOMIC DNA]</scope>
    <source>
        <strain evidence="2 3">BL-540</strain>
    </source>
</reference>
<organism evidence="2 3">
    <name type="scientific">Legionella jordanis</name>
    <dbReference type="NCBI Taxonomy" id="456"/>
    <lineage>
        <taxon>Bacteria</taxon>
        <taxon>Pseudomonadati</taxon>
        <taxon>Pseudomonadota</taxon>
        <taxon>Gammaproteobacteria</taxon>
        <taxon>Legionellales</taxon>
        <taxon>Legionellaceae</taxon>
        <taxon>Legionella</taxon>
    </lineage>
</organism>
<dbReference type="AlphaFoldDB" id="A0A0W0VFZ5"/>
<feature type="region of interest" description="Disordered" evidence="1">
    <location>
        <begin position="237"/>
        <end position="268"/>
    </location>
</feature>
<accession>A0A0W0VFZ5</accession>
<comment type="caution">
    <text evidence="2">The sequence shown here is derived from an EMBL/GenBank/DDBJ whole genome shotgun (WGS) entry which is preliminary data.</text>
</comment>